<comment type="caution">
    <text evidence="1">The sequence shown here is derived from an EMBL/GenBank/DDBJ whole genome shotgun (WGS) entry which is preliminary data.</text>
</comment>
<dbReference type="AlphaFoldDB" id="A0A7W8JZ13"/>
<name>A0A7W8JZ13_9DEIO</name>
<reference evidence="1 2" key="1">
    <citation type="submission" date="2020-08" db="EMBL/GenBank/DDBJ databases">
        <title>Genomic Encyclopedia of Type Strains, Phase IV (KMG-IV): sequencing the most valuable type-strain genomes for metagenomic binning, comparative biology and taxonomic classification.</title>
        <authorList>
            <person name="Goeker M."/>
        </authorList>
    </citation>
    <scope>NUCLEOTIDE SEQUENCE [LARGE SCALE GENOMIC DNA]</scope>
    <source>
        <strain evidence="1 2">DSM 27939</strain>
    </source>
</reference>
<protein>
    <submittedName>
        <fullName evidence="1">Uncharacterized protein</fullName>
    </submittedName>
</protein>
<evidence type="ECO:0000313" key="1">
    <source>
        <dbReference type="EMBL" id="MBB5365857.1"/>
    </source>
</evidence>
<dbReference type="EMBL" id="JACHFL010000023">
    <property type="protein sequence ID" value="MBB5365857.1"/>
    <property type="molecule type" value="Genomic_DNA"/>
</dbReference>
<keyword evidence="2" id="KW-1185">Reference proteome</keyword>
<organism evidence="1 2">
    <name type="scientific">Deinococcus humi</name>
    <dbReference type="NCBI Taxonomy" id="662880"/>
    <lineage>
        <taxon>Bacteria</taxon>
        <taxon>Thermotogati</taxon>
        <taxon>Deinococcota</taxon>
        <taxon>Deinococci</taxon>
        <taxon>Deinococcales</taxon>
        <taxon>Deinococcaceae</taxon>
        <taxon>Deinococcus</taxon>
    </lineage>
</organism>
<gene>
    <name evidence="1" type="ORF">HNQ08_004983</name>
</gene>
<accession>A0A7W8JZ13</accession>
<dbReference type="Proteomes" id="UP000552709">
    <property type="component" value="Unassembled WGS sequence"/>
</dbReference>
<evidence type="ECO:0000313" key="2">
    <source>
        <dbReference type="Proteomes" id="UP000552709"/>
    </source>
</evidence>
<sequence>MNIHQQAAWAWTVSLWLSHSHSQEKGPKTKLARVLAQALGSSALITVFQSQSQPSRRAAAGTVQAHLGWTYAVALQLSNPGYDHRVWSERRLRPVEGHA</sequence>
<proteinExistence type="predicted"/>